<reference evidence="2 3" key="1">
    <citation type="journal article" date="2016" name="Nat. Commun.">
        <title>Thousands of microbial genomes shed light on interconnected biogeochemical processes in an aquifer system.</title>
        <authorList>
            <person name="Anantharaman K."/>
            <person name="Brown C.T."/>
            <person name="Hug L.A."/>
            <person name="Sharon I."/>
            <person name="Castelle C.J."/>
            <person name="Probst A.J."/>
            <person name="Thomas B.C."/>
            <person name="Singh A."/>
            <person name="Wilkins M.J."/>
            <person name="Karaoz U."/>
            <person name="Brodie E.L."/>
            <person name="Williams K.H."/>
            <person name="Hubbard S.S."/>
            <person name="Banfield J.F."/>
        </authorList>
    </citation>
    <scope>NUCLEOTIDE SEQUENCE [LARGE SCALE GENOMIC DNA]</scope>
</reference>
<comment type="caution">
    <text evidence="2">The sequence shown here is derived from an EMBL/GenBank/DDBJ whole genome shotgun (WGS) entry which is preliminary data.</text>
</comment>
<evidence type="ECO:0000313" key="2">
    <source>
        <dbReference type="EMBL" id="OGI79303.1"/>
    </source>
</evidence>
<proteinExistence type="predicted"/>
<protein>
    <submittedName>
        <fullName evidence="2">Uncharacterized protein</fullName>
    </submittedName>
</protein>
<evidence type="ECO:0000313" key="3">
    <source>
        <dbReference type="Proteomes" id="UP000177052"/>
    </source>
</evidence>
<organism evidence="2 3">
    <name type="scientific">Candidatus Nomurabacteria bacterium RIFCSPHIGHO2_12_FULL_37_29</name>
    <dbReference type="NCBI Taxonomy" id="1801759"/>
    <lineage>
        <taxon>Bacteria</taxon>
        <taxon>Candidatus Nomuraibacteriota</taxon>
    </lineage>
</organism>
<name>A0A1F6WBL2_9BACT</name>
<keyword evidence="1" id="KW-0812">Transmembrane</keyword>
<keyword evidence="1" id="KW-0472">Membrane</keyword>
<evidence type="ECO:0000256" key="1">
    <source>
        <dbReference type="SAM" id="Phobius"/>
    </source>
</evidence>
<dbReference type="AlphaFoldDB" id="A0A1F6WBL2"/>
<keyword evidence="1" id="KW-1133">Transmembrane helix</keyword>
<accession>A0A1F6WBL2</accession>
<dbReference type="EMBL" id="MFUJ01000016">
    <property type="protein sequence ID" value="OGI79303.1"/>
    <property type="molecule type" value="Genomic_DNA"/>
</dbReference>
<feature type="transmembrane region" description="Helical" evidence="1">
    <location>
        <begin position="35"/>
        <end position="55"/>
    </location>
</feature>
<dbReference type="Proteomes" id="UP000177052">
    <property type="component" value="Unassembled WGS sequence"/>
</dbReference>
<gene>
    <name evidence="2" type="ORF">A3F19_02270</name>
</gene>
<sequence>MDPEFKKLLEETFELAKENNDMLHSMRRSMRLQRIMSILYWVFIIGSAVGAYYLIQPYIDQLTNIYGGARSDIDNFNSLLQNFKK</sequence>